<keyword evidence="8" id="KW-0808">Transferase</keyword>
<keyword evidence="11 16" id="KW-0863">Zinc-finger</keyword>
<dbReference type="Gene3D" id="2.130.10.10">
    <property type="entry name" value="YVTN repeat-like/Quinoprotein amine dehydrogenase"/>
    <property type="match status" value="1"/>
</dbReference>
<feature type="coiled-coil region" evidence="17">
    <location>
        <begin position="272"/>
        <end position="306"/>
    </location>
</feature>
<evidence type="ECO:0000256" key="6">
    <source>
        <dbReference type="ARBA" id="ARBA00022490"/>
    </source>
</evidence>
<dbReference type="EC" id="2.3.2.27" evidence="5"/>
<keyword evidence="6" id="KW-0963">Cytoplasm</keyword>
<comment type="catalytic activity">
    <reaction evidence="1">
        <text>S-ubiquitinyl-[E2 ubiquitin-conjugating enzyme]-L-cysteine + [acceptor protein]-L-lysine = [E2 ubiquitin-conjugating enzyme]-L-cysteine + N(6)-ubiquitinyl-[acceptor protein]-L-lysine.</text>
        <dbReference type="EC" id="2.3.2.27"/>
    </reaction>
</comment>
<dbReference type="SMART" id="SM00320">
    <property type="entry name" value="WD40"/>
    <property type="match status" value="2"/>
</dbReference>
<keyword evidence="7" id="KW-0853">WD repeat</keyword>
<evidence type="ECO:0000256" key="10">
    <source>
        <dbReference type="ARBA" id="ARBA00022763"/>
    </source>
</evidence>
<dbReference type="GO" id="GO:0005737">
    <property type="term" value="C:cytoplasm"/>
    <property type="evidence" value="ECO:0007669"/>
    <property type="project" value="UniProtKB-SubCell"/>
</dbReference>
<evidence type="ECO:0000256" key="11">
    <source>
        <dbReference type="ARBA" id="ARBA00022771"/>
    </source>
</evidence>
<dbReference type="Gene3D" id="3.30.40.10">
    <property type="entry name" value="Zinc/RING finger domain, C3HC4 (zinc finger)"/>
    <property type="match status" value="1"/>
</dbReference>
<feature type="compositionally biased region" description="Low complexity" evidence="18">
    <location>
        <begin position="59"/>
        <end position="84"/>
    </location>
</feature>
<evidence type="ECO:0000256" key="5">
    <source>
        <dbReference type="ARBA" id="ARBA00012483"/>
    </source>
</evidence>
<feature type="domain" description="RING-type" evidence="19">
    <location>
        <begin position="201"/>
        <end position="248"/>
    </location>
</feature>
<dbReference type="PANTHER" id="PTHR16047:SF7">
    <property type="entry name" value="E3 UBIQUITIN-PROTEIN LIGASE RFWD3"/>
    <property type="match status" value="1"/>
</dbReference>
<dbReference type="GO" id="GO:0061630">
    <property type="term" value="F:ubiquitin protein ligase activity"/>
    <property type="evidence" value="ECO:0007669"/>
    <property type="project" value="UniProtKB-EC"/>
</dbReference>
<sequence>MDDDDSDSDMTNFSDDDFIDDQMETSENESVVGHVPHYLRILSQNPSPVDDQSNDSSYNASLGGSMSFSSAASSMSSASSVNSVEMYHSPTSSDGSDSPVVVEPGSRDLRPISSSSSGWSDGEAGSNYQVPAADPAPTPVANVMEAAAQAIAQQTVQRVVVTEQIPGPSSASTSSSPKSRKRPADDDSDSNDVGNDDGSYCSICLEVYTNSGDHRIVSIKCGHLFGKSCIERWLKVSCGAIKRCPSCNTKAAVKDIRIIYAKKLTAMDTAENDRLKNELEKAYSDNKRLELELTKCKMNVEMLEKRFLEQQKEMKSKFPGSSSSGNPGCIHCNRSQSTVPRLVHTHRLSKGGGRVLAHNKYLSLLVASHASANPVFQGFGITKINSLDFNISEFVYLHPKPIRDLSFHQSEPNVLLSVSLDKTAKLVDVSCNSVVHTYQAESPVWSCCWDLQNPNVCFIGTQSGSILQFDRRRTDKVMLELAGDRTPIVGLSSVPAVPGRTLSRGGIIACRLSSIWALERGVNEGFINHRLPLEGTFISLNFDKELDLILASARPNQQCSTARHMVYQLTPSDNPARCQHLHTFHGGSTVGNISRSRLFNANKETFVCAFNESSKAVEAFQLSSFSKKFSLPSKENESVSDLLPFYVNQSLYLSTVSDNYLSVYSIPAK</sequence>
<dbReference type="SUPFAM" id="SSF50978">
    <property type="entry name" value="WD40 repeat-like"/>
    <property type="match status" value="1"/>
</dbReference>
<keyword evidence="10" id="KW-0227">DNA damage</keyword>
<evidence type="ECO:0000256" key="1">
    <source>
        <dbReference type="ARBA" id="ARBA00000900"/>
    </source>
</evidence>
<feature type="compositionally biased region" description="Polar residues" evidence="18">
    <location>
        <begin position="42"/>
        <end position="58"/>
    </location>
</feature>
<gene>
    <name evidence="20" type="ORF">BEMITA_LOCUS12826</name>
</gene>
<evidence type="ECO:0000256" key="4">
    <source>
        <dbReference type="ARBA" id="ARBA00004906"/>
    </source>
</evidence>
<dbReference type="GO" id="GO:0016605">
    <property type="term" value="C:PML body"/>
    <property type="evidence" value="ECO:0007669"/>
    <property type="project" value="UniProtKB-SubCell"/>
</dbReference>
<dbReference type="EMBL" id="OU963869">
    <property type="protein sequence ID" value="CAH0394541.1"/>
    <property type="molecule type" value="Genomic_DNA"/>
</dbReference>
<feature type="compositionally biased region" description="Low complexity" evidence="18">
    <location>
        <begin position="113"/>
        <end position="133"/>
    </location>
</feature>
<feature type="region of interest" description="Disordered" evidence="18">
    <location>
        <begin position="1"/>
        <end position="133"/>
    </location>
</feature>
<evidence type="ECO:0000256" key="3">
    <source>
        <dbReference type="ARBA" id="ARBA00004496"/>
    </source>
</evidence>
<accession>A0A9P0FA15</accession>
<dbReference type="GO" id="GO:0008270">
    <property type="term" value="F:zinc ion binding"/>
    <property type="evidence" value="ECO:0007669"/>
    <property type="project" value="UniProtKB-KW"/>
</dbReference>
<dbReference type="InterPro" id="IPR001841">
    <property type="entry name" value="Znf_RING"/>
</dbReference>
<dbReference type="SUPFAM" id="SSF57850">
    <property type="entry name" value="RING/U-box"/>
    <property type="match status" value="1"/>
</dbReference>
<comment type="pathway">
    <text evidence="4">Protein modification; protein ubiquitination.</text>
</comment>
<dbReference type="GO" id="GO:0016567">
    <property type="term" value="P:protein ubiquitination"/>
    <property type="evidence" value="ECO:0007669"/>
    <property type="project" value="InterPro"/>
</dbReference>
<keyword evidence="13" id="KW-0862">Zinc</keyword>
<evidence type="ECO:0000256" key="17">
    <source>
        <dbReference type="SAM" id="Coils"/>
    </source>
</evidence>
<reference evidence="20" key="1">
    <citation type="submission" date="2021-12" db="EMBL/GenBank/DDBJ databases">
        <authorList>
            <person name="King R."/>
        </authorList>
    </citation>
    <scope>NUCLEOTIDE SEQUENCE</scope>
</reference>
<dbReference type="AlphaFoldDB" id="A0A9P0FA15"/>
<evidence type="ECO:0000313" key="21">
    <source>
        <dbReference type="Proteomes" id="UP001152759"/>
    </source>
</evidence>
<dbReference type="InterPro" id="IPR013083">
    <property type="entry name" value="Znf_RING/FYVE/PHD"/>
</dbReference>
<dbReference type="Pfam" id="PF23419">
    <property type="entry name" value="WD40_RFWD3"/>
    <property type="match status" value="1"/>
</dbReference>
<keyword evidence="12" id="KW-0833">Ubl conjugation pathway</keyword>
<evidence type="ECO:0000313" key="20">
    <source>
        <dbReference type="EMBL" id="CAH0394541.1"/>
    </source>
</evidence>
<feature type="compositionally biased region" description="Acidic residues" evidence="18">
    <location>
        <begin position="1"/>
        <end position="27"/>
    </location>
</feature>
<dbReference type="Proteomes" id="UP001152759">
    <property type="component" value="Chromosome 8"/>
</dbReference>
<dbReference type="GO" id="GO:0036297">
    <property type="term" value="P:interstrand cross-link repair"/>
    <property type="evidence" value="ECO:0007669"/>
    <property type="project" value="InterPro"/>
</dbReference>
<evidence type="ECO:0000259" key="19">
    <source>
        <dbReference type="PROSITE" id="PS50089"/>
    </source>
</evidence>
<dbReference type="InterPro" id="IPR015943">
    <property type="entry name" value="WD40/YVTN_repeat-like_dom_sf"/>
</dbReference>
<dbReference type="CDD" id="cd16450">
    <property type="entry name" value="mRING-C3HGC3_RFWD3"/>
    <property type="match status" value="1"/>
</dbReference>
<keyword evidence="9" id="KW-0677">Repeat</keyword>
<feature type="region of interest" description="Disordered" evidence="18">
    <location>
        <begin position="164"/>
        <end position="193"/>
    </location>
</feature>
<comment type="subcellular location">
    <subcellularLocation>
        <location evidence="3">Cytoplasm</location>
    </subcellularLocation>
    <subcellularLocation>
        <location evidence="2">Nucleus</location>
        <location evidence="2">PML body</location>
    </subcellularLocation>
</comment>
<dbReference type="PROSITE" id="PS50089">
    <property type="entry name" value="ZF_RING_2"/>
    <property type="match status" value="1"/>
</dbReference>
<evidence type="ECO:0000256" key="18">
    <source>
        <dbReference type="SAM" id="MobiDB-lite"/>
    </source>
</evidence>
<dbReference type="InterPro" id="IPR037381">
    <property type="entry name" value="RFWD3"/>
</dbReference>
<keyword evidence="21" id="KW-1185">Reference proteome</keyword>
<keyword evidence="17" id="KW-0175">Coiled coil</keyword>
<dbReference type="Pfam" id="PF13639">
    <property type="entry name" value="zf-RING_2"/>
    <property type="match status" value="1"/>
</dbReference>
<evidence type="ECO:0000256" key="8">
    <source>
        <dbReference type="ARBA" id="ARBA00022679"/>
    </source>
</evidence>
<keyword evidence="15" id="KW-0539">Nucleus</keyword>
<evidence type="ECO:0000256" key="15">
    <source>
        <dbReference type="ARBA" id="ARBA00023242"/>
    </source>
</evidence>
<dbReference type="InterPro" id="IPR001680">
    <property type="entry name" value="WD40_rpt"/>
</dbReference>
<evidence type="ECO:0000256" key="9">
    <source>
        <dbReference type="ARBA" id="ARBA00022737"/>
    </source>
</evidence>
<evidence type="ECO:0000256" key="12">
    <source>
        <dbReference type="ARBA" id="ARBA00022786"/>
    </source>
</evidence>
<evidence type="ECO:0000256" key="13">
    <source>
        <dbReference type="ARBA" id="ARBA00022833"/>
    </source>
</evidence>
<evidence type="ECO:0000256" key="14">
    <source>
        <dbReference type="ARBA" id="ARBA00023204"/>
    </source>
</evidence>
<evidence type="ECO:0000256" key="16">
    <source>
        <dbReference type="PROSITE-ProRule" id="PRU00175"/>
    </source>
</evidence>
<name>A0A9P0FA15_BEMTA</name>
<evidence type="ECO:0000256" key="7">
    <source>
        <dbReference type="ARBA" id="ARBA00022574"/>
    </source>
</evidence>
<protein>
    <recommendedName>
        <fullName evidence="5">RING-type E3 ubiquitin transferase</fullName>
        <ecNumber evidence="5">2.3.2.27</ecNumber>
    </recommendedName>
</protein>
<proteinExistence type="predicted"/>
<organism evidence="20 21">
    <name type="scientific">Bemisia tabaci</name>
    <name type="common">Sweetpotato whitefly</name>
    <name type="synonym">Aleurodes tabaci</name>
    <dbReference type="NCBI Taxonomy" id="7038"/>
    <lineage>
        <taxon>Eukaryota</taxon>
        <taxon>Metazoa</taxon>
        <taxon>Ecdysozoa</taxon>
        <taxon>Arthropoda</taxon>
        <taxon>Hexapoda</taxon>
        <taxon>Insecta</taxon>
        <taxon>Pterygota</taxon>
        <taxon>Neoptera</taxon>
        <taxon>Paraneoptera</taxon>
        <taxon>Hemiptera</taxon>
        <taxon>Sternorrhyncha</taxon>
        <taxon>Aleyrodoidea</taxon>
        <taxon>Aleyrodidae</taxon>
        <taxon>Aleyrodinae</taxon>
        <taxon>Bemisia</taxon>
    </lineage>
</organism>
<evidence type="ECO:0000256" key="2">
    <source>
        <dbReference type="ARBA" id="ARBA00004322"/>
    </source>
</evidence>
<dbReference type="KEGG" id="btab:109032609"/>
<dbReference type="PANTHER" id="PTHR16047">
    <property type="entry name" value="RFWD3 PROTEIN"/>
    <property type="match status" value="1"/>
</dbReference>
<dbReference type="SMART" id="SM00184">
    <property type="entry name" value="RING"/>
    <property type="match status" value="1"/>
</dbReference>
<dbReference type="InterPro" id="IPR036322">
    <property type="entry name" value="WD40_repeat_dom_sf"/>
</dbReference>
<dbReference type="InterPro" id="IPR056527">
    <property type="entry name" value="WD40_RFWD3"/>
</dbReference>
<keyword evidence="14" id="KW-0234">DNA repair</keyword>
<keyword evidence="11 16" id="KW-0479">Metal-binding</keyword>